<dbReference type="SUPFAM" id="SSF46894">
    <property type="entry name" value="C-terminal effector domain of the bipartite response regulators"/>
    <property type="match status" value="1"/>
</dbReference>
<dbReference type="InterPro" id="IPR016032">
    <property type="entry name" value="Sig_transdc_resp-reg_C-effctor"/>
</dbReference>
<keyword evidence="1" id="KW-0805">Transcription regulation</keyword>
<dbReference type="Gene3D" id="1.10.10.10">
    <property type="entry name" value="Winged helix-like DNA-binding domain superfamily/Winged helix DNA-binding domain"/>
    <property type="match status" value="1"/>
</dbReference>
<dbReference type="PANTHER" id="PTHR44688:SF16">
    <property type="entry name" value="DNA-BINDING TRANSCRIPTIONAL ACTIVATOR DEVR_DOSR"/>
    <property type="match status" value="1"/>
</dbReference>
<feature type="domain" description="HTH luxR-type" evidence="4">
    <location>
        <begin position="177"/>
        <end position="242"/>
    </location>
</feature>
<dbReference type="SUPFAM" id="SSF75516">
    <property type="entry name" value="Pheromone-binding domain of LuxR-like quorum-sensing transcription factors"/>
    <property type="match status" value="1"/>
</dbReference>
<sequence>MAMPAQRPDVVEEFSSRLAAIDACDSVIALREATMSALALLGFTAACFIAPLTRDPRVGRSMTNIGLPWTWEKQYRARLHAIDPLPDIALRRLSAFVWPDDLKDEKLSKAQQRFFQASAQLGVARGVATACFGPEGRSGFLGALLALDAPRPDQLTLQRFHAVGQTSFQSYCRMVKRMQDIPQLSNREMEVLHWIGRGKSNSVIAEILGISPSSVDVYVRRIFAKLGVSDRTTASVKAYSLGLIITPDYEKFVAEIDAQDAGRDPPQDAN</sequence>
<reference evidence="6" key="1">
    <citation type="journal article" date="2019" name="Int. J. Syst. Evol. Microbiol.">
        <title>The Global Catalogue of Microorganisms (GCM) 10K type strain sequencing project: providing services to taxonomists for standard genome sequencing and annotation.</title>
        <authorList>
            <consortium name="The Broad Institute Genomics Platform"/>
            <consortium name="The Broad Institute Genome Sequencing Center for Infectious Disease"/>
            <person name="Wu L."/>
            <person name="Ma J."/>
        </authorList>
    </citation>
    <scope>NUCLEOTIDE SEQUENCE [LARGE SCALE GENOMIC DNA]</scope>
    <source>
        <strain evidence="6">KCTC 52606</strain>
    </source>
</reference>
<dbReference type="PROSITE" id="PS00622">
    <property type="entry name" value="HTH_LUXR_1"/>
    <property type="match status" value="1"/>
</dbReference>
<dbReference type="Gene3D" id="3.30.450.80">
    <property type="entry name" value="Transcription factor LuxR-like, autoinducer-binding domain"/>
    <property type="match status" value="1"/>
</dbReference>
<dbReference type="SMART" id="SM00421">
    <property type="entry name" value="HTH_LUXR"/>
    <property type="match status" value="1"/>
</dbReference>
<dbReference type="InterPro" id="IPR005143">
    <property type="entry name" value="TF_LuxR_autoind-bd_dom"/>
</dbReference>
<dbReference type="InterPro" id="IPR036693">
    <property type="entry name" value="TF_LuxR_autoind-bd_dom_sf"/>
</dbReference>
<dbReference type="EMBL" id="JBHRSU010000003">
    <property type="protein sequence ID" value="MFC3099982.1"/>
    <property type="molecule type" value="Genomic_DNA"/>
</dbReference>
<dbReference type="InterPro" id="IPR036388">
    <property type="entry name" value="WH-like_DNA-bd_sf"/>
</dbReference>
<keyword evidence="3" id="KW-0804">Transcription</keyword>
<proteinExistence type="predicted"/>
<name>A0ABV7EBH0_9SPHN</name>
<evidence type="ECO:0000259" key="4">
    <source>
        <dbReference type="PROSITE" id="PS50043"/>
    </source>
</evidence>
<keyword evidence="6" id="KW-1185">Reference proteome</keyword>
<organism evidence="5 6">
    <name type="scientific">Alteraurantiacibacter lauratis</name>
    <dbReference type="NCBI Taxonomy" id="2054627"/>
    <lineage>
        <taxon>Bacteria</taxon>
        <taxon>Pseudomonadati</taxon>
        <taxon>Pseudomonadota</taxon>
        <taxon>Alphaproteobacteria</taxon>
        <taxon>Sphingomonadales</taxon>
        <taxon>Erythrobacteraceae</taxon>
        <taxon>Alteraurantiacibacter</taxon>
    </lineage>
</organism>
<protein>
    <submittedName>
        <fullName evidence="5">LuxR C-terminal-related transcriptional regulator</fullName>
    </submittedName>
</protein>
<evidence type="ECO:0000313" key="6">
    <source>
        <dbReference type="Proteomes" id="UP001595378"/>
    </source>
</evidence>
<dbReference type="Pfam" id="PF00196">
    <property type="entry name" value="GerE"/>
    <property type="match status" value="1"/>
</dbReference>
<evidence type="ECO:0000256" key="2">
    <source>
        <dbReference type="ARBA" id="ARBA00023125"/>
    </source>
</evidence>
<keyword evidence="2" id="KW-0238">DNA-binding</keyword>
<gene>
    <name evidence="5" type="ORF">ACFODK_03650</name>
</gene>
<dbReference type="PROSITE" id="PS50043">
    <property type="entry name" value="HTH_LUXR_2"/>
    <property type="match status" value="1"/>
</dbReference>
<dbReference type="PANTHER" id="PTHR44688">
    <property type="entry name" value="DNA-BINDING TRANSCRIPTIONAL ACTIVATOR DEVR_DOSR"/>
    <property type="match status" value="1"/>
</dbReference>
<evidence type="ECO:0000313" key="5">
    <source>
        <dbReference type="EMBL" id="MFC3099982.1"/>
    </source>
</evidence>
<dbReference type="CDD" id="cd06170">
    <property type="entry name" value="LuxR_C_like"/>
    <property type="match status" value="1"/>
</dbReference>
<comment type="caution">
    <text evidence="5">The sequence shown here is derived from an EMBL/GenBank/DDBJ whole genome shotgun (WGS) entry which is preliminary data.</text>
</comment>
<evidence type="ECO:0000256" key="3">
    <source>
        <dbReference type="ARBA" id="ARBA00023163"/>
    </source>
</evidence>
<dbReference type="Proteomes" id="UP001595378">
    <property type="component" value="Unassembled WGS sequence"/>
</dbReference>
<accession>A0ABV7EBH0</accession>
<evidence type="ECO:0000256" key="1">
    <source>
        <dbReference type="ARBA" id="ARBA00023015"/>
    </source>
</evidence>
<dbReference type="Pfam" id="PF03472">
    <property type="entry name" value="Autoind_bind"/>
    <property type="match status" value="1"/>
</dbReference>
<dbReference type="InterPro" id="IPR000792">
    <property type="entry name" value="Tscrpt_reg_LuxR_C"/>
</dbReference>
<dbReference type="RefSeq" id="WP_336918429.1">
    <property type="nucleotide sequence ID" value="NZ_JBANRN010000005.1"/>
</dbReference>
<dbReference type="PRINTS" id="PR00038">
    <property type="entry name" value="HTHLUXR"/>
</dbReference>